<dbReference type="Proteomes" id="UP001151760">
    <property type="component" value="Unassembled WGS sequence"/>
</dbReference>
<reference evidence="1" key="2">
    <citation type="submission" date="2022-01" db="EMBL/GenBank/DDBJ databases">
        <authorList>
            <person name="Yamashiro T."/>
            <person name="Shiraishi A."/>
            <person name="Satake H."/>
            <person name="Nakayama K."/>
        </authorList>
    </citation>
    <scope>NUCLEOTIDE SEQUENCE</scope>
</reference>
<gene>
    <name evidence="1" type="ORF">Tco_1132224</name>
</gene>
<reference evidence="1" key="1">
    <citation type="journal article" date="2022" name="Int. J. Mol. Sci.">
        <title>Draft Genome of Tanacetum Coccineum: Genomic Comparison of Closely Related Tanacetum-Family Plants.</title>
        <authorList>
            <person name="Yamashiro T."/>
            <person name="Shiraishi A."/>
            <person name="Nakayama K."/>
            <person name="Satake H."/>
        </authorList>
    </citation>
    <scope>NUCLEOTIDE SEQUENCE</scope>
</reference>
<evidence type="ECO:0000313" key="2">
    <source>
        <dbReference type="Proteomes" id="UP001151760"/>
    </source>
</evidence>
<sequence length="222" mass="25050">MRSPSNTEFPLNTIHFTKLIHYTIFELSSIVTADLVTTAGEVVTTANVELSTASPTDATITTVELTLAQTLAELKSARPKTKWVVMQDPSESITTTTTTIPSKDKGLIETDYEIAQRLQAEEQKELILKRIQSYDGDDVTIDDTPLSTKSLTIVDYKIYKEGKKSYFQIIIADGNSQMYLTFGKMLKNFDREDLDVLWSIVKARFKKTEPVNYMVTFLKSLI</sequence>
<organism evidence="1 2">
    <name type="scientific">Tanacetum coccineum</name>
    <dbReference type="NCBI Taxonomy" id="301880"/>
    <lineage>
        <taxon>Eukaryota</taxon>
        <taxon>Viridiplantae</taxon>
        <taxon>Streptophyta</taxon>
        <taxon>Embryophyta</taxon>
        <taxon>Tracheophyta</taxon>
        <taxon>Spermatophyta</taxon>
        <taxon>Magnoliopsida</taxon>
        <taxon>eudicotyledons</taxon>
        <taxon>Gunneridae</taxon>
        <taxon>Pentapetalae</taxon>
        <taxon>asterids</taxon>
        <taxon>campanulids</taxon>
        <taxon>Asterales</taxon>
        <taxon>Asteraceae</taxon>
        <taxon>Asteroideae</taxon>
        <taxon>Anthemideae</taxon>
        <taxon>Anthemidinae</taxon>
        <taxon>Tanacetum</taxon>
    </lineage>
</organism>
<dbReference type="EMBL" id="BQNB010021762">
    <property type="protein sequence ID" value="GJU09828.1"/>
    <property type="molecule type" value="Genomic_DNA"/>
</dbReference>
<protein>
    <submittedName>
        <fullName evidence="1">Uncharacterized protein</fullName>
    </submittedName>
</protein>
<proteinExistence type="predicted"/>
<accession>A0ABQ5JEC8</accession>
<keyword evidence="2" id="KW-1185">Reference proteome</keyword>
<comment type="caution">
    <text evidence="1">The sequence shown here is derived from an EMBL/GenBank/DDBJ whole genome shotgun (WGS) entry which is preliminary data.</text>
</comment>
<evidence type="ECO:0000313" key="1">
    <source>
        <dbReference type="EMBL" id="GJU09828.1"/>
    </source>
</evidence>
<name>A0ABQ5JEC8_9ASTR</name>